<accession>A0ACB8DRB4</accession>
<evidence type="ECO:0000313" key="2">
    <source>
        <dbReference type="Proteomes" id="UP000821865"/>
    </source>
</evidence>
<keyword evidence="2" id="KW-1185">Reference proteome</keyword>
<protein>
    <submittedName>
        <fullName evidence="1">Uncharacterized protein</fullName>
    </submittedName>
</protein>
<sequence>MSSFHAALVSALLLLVIVLGPSSMARGHKDDVAGGLDCKFSCPRSLKPSPRALYKSSSNGCGTEAFRLPASALPHPDFEACCNEHDICYDTCLADKGQCDAAFDACMQRICDTKVVAGKDSCVSTANLFMSLTKNLGCDPFIKSQKQACAPREIGAGVHAESRAGGASEAYEEAFSELTGGGEAVVTQQDHDVQSTQEKRQVREEKMHLQSKLHKKMYQREGICSLLSKLVPSVKLDKKRY</sequence>
<proteinExistence type="predicted"/>
<dbReference type="Proteomes" id="UP000821865">
    <property type="component" value="Chromosome 10"/>
</dbReference>
<comment type="caution">
    <text evidence="1">The sequence shown here is derived from an EMBL/GenBank/DDBJ whole genome shotgun (WGS) entry which is preliminary data.</text>
</comment>
<dbReference type="EMBL" id="CM023479">
    <property type="protein sequence ID" value="KAH7974988.1"/>
    <property type="molecule type" value="Genomic_DNA"/>
</dbReference>
<reference evidence="1" key="1">
    <citation type="submission" date="2020-05" db="EMBL/GenBank/DDBJ databases">
        <title>Large-scale comparative analyses of tick genomes elucidate their genetic diversity and vector capacities.</title>
        <authorList>
            <person name="Jia N."/>
            <person name="Wang J."/>
            <person name="Shi W."/>
            <person name="Du L."/>
            <person name="Sun Y."/>
            <person name="Zhan W."/>
            <person name="Jiang J."/>
            <person name="Wang Q."/>
            <person name="Zhang B."/>
            <person name="Ji P."/>
            <person name="Sakyi L.B."/>
            <person name="Cui X."/>
            <person name="Yuan T."/>
            <person name="Jiang B."/>
            <person name="Yang W."/>
            <person name="Lam T.T.-Y."/>
            <person name="Chang Q."/>
            <person name="Ding S."/>
            <person name="Wang X."/>
            <person name="Zhu J."/>
            <person name="Ruan X."/>
            <person name="Zhao L."/>
            <person name="Wei J."/>
            <person name="Que T."/>
            <person name="Du C."/>
            <person name="Cheng J."/>
            <person name="Dai P."/>
            <person name="Han X."/>
            <person name="Huang E."/>
            <person name="Gao Y."/>
            <person name="Liu J."/>
            <person name="Shao H."/>
            <person name="Ye R."/>
            <person name="Li L."/>
            <person name="Wei W."/>
            <person name="Wang X."/>
            <person name="Wang C."/>
            <person name="Yang T."/>
            <person name="Huo Q."/>
            <person name="Li W."/>
            <person name="Guo W."/>
            <person name="Chen H."/>
            <person name="Zhou L."/>
            <person name="Ni X."/>
            <person name="Tian J."/>
            <person name="Zhou Y."/>
            <person name="Sheng Y."/>
            <person name="Liu T."/>
            <person name="Pan Y."/>
            <person name="Xia L."/>
            <person name="Li J."/>
            <person name="Zhao F."/>
            <person name="Cao W."/>
        </authorList>
    </citation>
    <scope>NUCLEOTIDE SEQUENCE</scope>
    <source>
        <strain evidence="1">Dsil-2018</strain>
    </source>
</reference>
<name>A0ACB8DRB4_DERSI</name>
<organism evidence="1 2">
    <name type="scientific">Dermacentor silvarum</name>
    <name type="common">Tick</name>
    <dbReference type="NCBI Taxonomy" id="543639"/>
    <lineage>
        <taxon>Eukaryota</taxon>
        <taxon>Metazoa</taxon>
        <taxon>Ecdysozoa</taxon>
        <taxon>Arthropoda</taxon>
        <taxon>Chelicerata</taxon>
        <taxon>Arachnida</taxon>
        <taxon>Acari</taxon>
        <taxon>Parasitiformes</taxon>
        <taxon>Ixodida</taxon>
        <taxon>Ixodoidea</taxon>
        <taxon>Ixodidae</taxon>
        <taxon>Rhipicephalinae</taxon>
        <taxon>Dermacentor</taxon>
    </lineage>
</organism>
<gene>
    <name evidence="1" type="ORF">HPB49_022324</name>
</gene>
<evidence type="ECO:0000313" key="1">
    <source>
        <dbReference type="EMBL" id="KAH7974988.1"/>
    </source>
</evidence>